<organism evidence="2 3">
    <name type="scientific">Variovorax humicola</name>
    <dbReference type="NCBI Taxonomy" id="1769758"/>
    <lineage>
        <taxon>Bacteria</taxon>
        <taxon>Pseudomonadati</taxon>
        <taxon>Pseudomonadota</taxon>
        <taxon>Betaproteobacteria</taxon>
        <taxon>Burkholderiales</taxon>
        <taxon>Comamonadaceae</taxon>
        <taxon>Variovorax</taxon>
    </lineage>
</organism>
<feature type="domain" description="DUF7507" evidence="1">
    <location>
        <begin position="464"/>
        <end position="516"/>
    </location>
</feature>
<dbReference type="NCBIfam" id="TIGR01451">
    <property type="entry name" value="B_ant_repeat"/>
    <property type="match status" value="1"/>
</dbReference>
<evidence type="ECO:0000313" key="3">
    <source>
        <dbReference type="Proteomes" id="UP001363010"/>
    </source>
</evidence>
<proteinExistence type="predicted"/>
<dbReference type="InterPro" id="IPR018247">
    <property type="entry name" value="EF_Hand_1_Ca_BS"/>
</dbReference>
<reference evidence="2 3" key="1">
    <citation type="submission" date="2024-03" db="EMBL/GenBank/DDBJ databases">
        <title>Novel species of the genus Variovorax.</title>
        <authorList>
            <person name="Liu Q."/>
            <person name="Xin Y.-H."/>
        </authorList>
    </citation>
    <scope>NUCLEOTIDE SEQUENCE [LARGE SCALE GENOMIC DNA]</scope>
    <source>
        <strain evidence="2 3">KACC 18501</strain>
    </source>
</reference>
<dbReference type="InterPro" id="IPR055354">
    <property type="entry name" value="DUF7507"/>
</dbReference>
<dbReference type="InterPro" id="IPR013783">
    <property type="entry name" value="Ig-like_fold"/>
</dbReference>
<dbReference type="RefSeq" id="WP_340365845.1">
    <property type="nucleotide sequence ID" value="NZ_JBBKZV010000017.1"/>
</dbReference>
<accession>A0ABU8W427</accession>
<protein>
    <recommendedName>
        <fullName evidence="1">DUF7507 domain-containing protein</fullName>
    </recommendedName>
</protein>
<evidence type="ECO:0000259" key="1">
    <source>
        <dbReference type="Pfam" id="PF24346"/>
    </source>
</evidence>
<dbReference type="Pfam" id="PF24346">
    <property type="entry name" value="DUF7507"/>
    <property type="match status" value="1"/>
</dbReference>
<evidence type="ECO:0000313" key="2">
    <source>
        <dbReference type="EMBL" id="MEJ8824817.1"/>
    </source>
</evidence>
<feature type="non-terminal residue" evidence="2">
    <location>
        <position position="529"/>
    </location>
</feature>
<name>A0ABU8W427_9BURK</name>
<comment type="caution">
    <text evidence="2">The sequence shown here is derived from an EMBL/GenBank/DDBJ whole genome shotgun (WGS) entry which is preliminary data.</text>
</comment>
<dbReference type="PROSITE" id="PS00018">
    <property type="entry name" value="EF_HAND_1"/>
    <property type="match status" value="1"/>
</dbReference>
<dbReference type="EMBL" id="JBBKZV010000017">
    <property type="protein sequence ID" value="MEJ8824817.1"/>
    <property type="molecule type" value="Genomic_DNA"/>
</dbReference>
<dbReference type="Gene3D" id="2.60.40.10">
    <property type="entry name" value="Immunoglobulins"/>
    <property type="match status" value="1"/>
</dbReference>
<gene>
    <name evidence="2" type="ORF">WKW80_22720</name>
</gene>
<dbReference type="InterPro" id="IPR047589">
    <property type="entry name" value="DUF11_rpt"/>
</dbReference>
<sequence length="529" mass="54144">MSAPLVTTDLEDYAPGSTATITASGFSVGSSVTFEVEHVSDPGGDGLWGTLDDVLANSDGSGHDPWSVVDGGIGDLDGLANGSITTSWYVDPDDSAGATFLLTAIGTGADGVAGSADDQVATDAFTDASGSTNKVYQHWADAGGPEWNNNILNDNKSDYFEGEVIPHVFVFKASSQTPLINGQSYSFNITYNYYQQTTNAGGFAYITTYNLSRQPGPNDATNPYIAPTADGTFTNGGGTQGMFYTVDANITNVSNVTYTGTGSKDGHVTVTFTYTGANTTNGIAEIYYGLAVATPGQVPNQGSGPTDGANAWTGGSLQTTVDIGGSGATSIQLAPAAIIAGEISGLKFTDINGDGVRDANGIDDISGNADDEVGLAGWTIFIDKDNDGILDAGEVSTVTGAGGTYSFSVTPDADKSDSDNDPYIVREVNQAGWARTTANPAPILITAADPTEANVNFGNQQQLPSLNIVKEASVPGGTADAAGELISYTITVTNTGNTTLTGVTVTDPYANLGSIVRGADVVGDNDALL</sequence>
<dbReference type="Proteomes" id="UP001363010">
    <property type="component" value="Unassembled WGS sequence"/>
</dbReference>
<keyword evidence="3" id="KW-1185">Reference proteome</keyword>